<keyword evidence="3" id="KW-1185">Reference proteome</keyword>
<evidence type="ECO:0008006" key="4">
    <source>
        <dbReference type="Google" id="ProtNLM"/>
    </source>
</evidence>
<proteinExistence type="predicted"/>
<dbReference type="RefSeq" id="WP_344543304.1">
    <property type="nucleotide sequence ID" value="NZ_BAAATD010000005.1"/>
</dbReference>
<comment type="caution">
    <text evidence="2">The sequence shown here is derived from an EMBL/GenBank/DDBJ whole genome shotgun (WGS) entry which is preliminary data.</text>
</comment>
<sequence length="443" mass="47726">MNVRRSLVVVASLAALAAGFPAYAHVASDKANNAEAVAATASSKSAYVLKVGKAPASAALGGMAKNLKTSSVTALLNDKAGNRKGSRKGACATKAAAPKQGDWFCFDSADTKTVQWYPQGVTGTSDAQADGSWGKGGKALLVSWYDNRKDGYHKSARVTFVNLKNNTYRHAILVWPYKNAKGKTTYEPVGTHGTDKGIHAGGLAWYGNRLYVADTSTGIRVFDMRQIFDLGKSKNGSTSKPKLIGLHGKTYYGYGYRYVMPQVASYVPNTRSGKACTAAGTPNHSWLSIDRAGKDKLISGEFCMGGGGRVAAFPIGSKGGSDLVMDRNGRANPSFVVNLPVTNVQGGVGTRGNWWFTRNVPKQEKPLEPGTVRNRGQLVRAKYAGGKFTVLSRSTISYGPEDMSCYRDTHQVWTVAEHPEKRQTKSGKWQGRVLYSMPARECR</sequence>
<protein>
    <recommendedName>
        <fullName evidence="4">Secreted protein</fullName>
    </recommendedName>
</protein>
<accession>A0ABN3PVP0</accession>
<dbReference type="Proteomes" id="UP001501509">
    <property type="component" value="Unassembled WGS sequence"/>
</dbReference>
<gene>
    <name evidence="2" type="ORF">GCM10010411_42140</name>
</gene>
<dbReference type="SUPFAM" id="SSF101908">
    <property type="entry name" value="Putative isomerase YbhE"/>
    <property type="match status" value="1"/>
</dbReference>
<evidence type="ECO:0000313" key="2">
    <source>
        <dbReference type="EMBL" id="GAA2603590.1"/>
    </source>
</evidence>
<reference evidence="2 3" key="1">
    <citation type="journal article" date="2019" name="Int. J. Syst. Evol. Microbiol.">
        <title>The Global Catalogue of Microorganisms (GCM) 10K type strain sequencing project: providing services to taxonomists for standard genome sequencing and annotation.</title>
        <authorList>
            <consortium name="The Broad Institute Genomics Platform"/>
            <consortium name="The Broad Institute Genome Sequencing Center for Infectious Disease"/>
            <person name="Wu L."/>
            <person name="Ma J."/>
        </authorList>
    </citation>
    <scope>NUCLEOTIDE SEQUENCE [LARGE SCALE GENOMIC DNA]</scope>
    <source>
        <strain evidence="2 3">JCM 6833</strain>
    </source>
</reference>
<evidence type="ECO:0000256" key="1">
    <source>
        <dbReference type="SAM" id="SignalP"/>
    </source>
</evidence>
<evidence type="ECO:0000313" key="3">
    <source>
        <dbReference type="Proteomes" id="UP001501509"/>
    </source>
</evidence>
<name>A0ABN3PVP0_9ACTN</name>
<feature type="signal peptide" evidence="1">
    <location>
        <begin position="1"/>
        <end position="24"/>
    </location>
</feature>
<organism evidence="2 3">
    <name type="scientific">Actinomadura fulvescens</name>
    <dbReference type="NCBI Taxonomy" id="46160"/>
    <lineage>
        <taxon>Bacteria</taxon>
        <taxon>Bacillati</taxon>
        <taxon>Actinomycetota</taxon>
        <taxon>Actinomycetes</taxon>
        <taxon>Streptosporangiales</taxon>
        <taxon>Thermomonosporaceae</taxon>
        <taxon>Actinomadura</taxon>
    </lineage>
</organism>
<dbReference type="EMBL" id="BAAATD010000005">
    <property type="protein sequence ID" value="GAA2603590.1"/>
    <property type="molecule type" value="Genomic_DNA"/>
</dbReference>
<feature type="chain" id="PRO_5045626341" description="Secreted protein" evidence="1">
    <location>
        <begin position="25"/>
        <end position="443"/>
    </location>
</feature>
<keyword evidence="1" id="KW-0732">Signal</keyword>